<dbReference type="Gene3D" id="3.40.50.1240">
    <property type="entry name" value="Phosphoglycerate mutase-like"/>
    <property type="match status" value="1"/>
</dbReference>
<dbReference type="InterPro" id="IPR050275">
    <property type="entry name" value="PGM_Phosphatase"/>
</dbReference>
<reference evidence="1" key="1">
    <citation type="journal article" date="2007" name="J. Bacteriol.">
        <title>Comparative genome analysis of four magnetotactic bacteria reveals a complex set of group-specific genes implicated in magnetosome biomineralization and function.</title>
        <authorList>
            <person name="Richter M."/>
            <person name="Kube M."/>
            <person name="Bazylinski D.A."/>
            <person name="Lombardot T."/>
            <person name="Gloeckner F.O."/>
            <person name="Reinhardt R."/>
            <person name="Schueler D."/>
        </authorList>
    </citation>
    <scope>NUCLEOTIDE SEQUENCE</scope>
    <source>
        <strain evidence="1">MSR-1</strain>
    </source>
</reference>
<gene>
    <name evidence="1" type="ORF">MGR_1774</name>
</gene>
<dbReference type="EMBL" id="CU459003">
    <property type="protein sequence ID" value="CAM77194.1"/>
    <property type="molecule type" value="Genomic_DNA"/>
</dbReference>
<organism evidence="1">
    <name type="scientific">Magnetospirillum gryphiswaldense</name>
    <dbReference type="NCBI Taxonomy" id="55518"/>
    <lineage>
        <taxon>Bacteria</taxon>
        <taxon>Pseudomonadati</taxon>
        <taxon>Pseudomonadota</taxon>
        <taxon>Alphaproteobacteria</taxon>
        <taxon>Rhodospirillales</taxon>
        <taxon>Rhodospirillaceae</taxon>
        <taxon>Magnetospirillum</taxon>
    </lineage>
</organism>
<accession>A4U2T7</accession>
<dbReference type="InterPro" id="IPR029033">
    <property type="entry name" value="His_PPase_superfam"/>
</dbReference>
<dbReference type="InterPro" id="IPR013078">
    <property type="entry name" value="His_Pase_superF_clade-1"/>
</dbReference>
<dbReference type="PANTHER" id="PTHR48100">
    <property type="entry name" value="BROAD-SPECIFICITY PHOSPHATASE YOR283W-RELATED"/>
    <property type="match status" value="1"/>
</dbReference>
<name>A4U2T7_9PROT</name>
<dbReference type="Pfam" id="PF00300">
    <property type="entry name" value="His_Phos_1"/>
    <property type="match status" value="1"/>
</dbReference>
<dbReference type="PANTHER" id="PTHR48100:SF1">
    <property type="entry name" value="HISTIDINE PHOSPHATASE FAMILY PROTEIN-RELATED"/>
    <property type="match status" value="1"/>
</dbReference>
<dbReference type="AlphaFoldDB" id="A4U2T7"/>
<evidence type="ECO:0000313" key="1">
    <source>
        <dbReference type="EMBL" id="CAM77194.1"/>
    </source>
</evidence>
<dbReference type="SMART" id="SM00855">
    <property type="entry name" value="PGAM"/>
    <property type="match status" value="1"/>
</dbReference>
<dbReference type="GO" id="GO:0005737">
    <property type="term" value="C:cytoplasm"/>
    <property type="evidence" value="ECO:0007669"/>
    <property type="project" value="TreeGrafter"/>
</dbReference>
<dbReference type="RefSeq" id="WP_024081656.1">
    <property type="nucleotide sequence ID" value="NZ_CP027527.1"/>
</dbReference>
<proteinExistence type="predicted"/>
<dbReference type="SUPFAM" id="SSF53254">
    <property type="entry name" value="Phosphoglycerate mutase-like"/>
    <property type="match status" value="1"/>
</dbReference>
<protein>
    <submittedName>
        <fullName evidence="1">Phosphoglycerate/bisphosphoglycerate mutase</fullName>
    </submittedName>
</protein>
<dbReference type="GO" id="GO:0016791">
    <property type="term" value="F:phosphatase activity"/>
    <property type="evidence" value="ECO:0007669"/>
    <property type="project" value="TreeGrafter"/>
</dbReference>
<sequence length="202" mass="21978">MNASFARWWLVRHGPVPCPHGRIHGQLDVACDVSDDDDFRQLAQRVPSHAVLVESGLMRCRQTSGALEAAGMVLPPPLIEPDLIEQSFGRWQGRSWADLETAKEPELPDFWRDPAHTAPPGGESFAQVCLRVKAAMERLSQAHAGRDIVAVIHAGSIRAALALALGLDPAQALRFAIQPLSLTRLDATADGWRVECVNVTAV</sequence>